<evidence type="ECO:0000256" key="1">
    <source>
        <dbReference type="ARBA" id="ARBA00022679"/>
    </source>
</evidence>
<evidence type="ECO:0000259" key="3">
    <source>
        <dbReference type="PROSITE" id="PS51186"/>
    </source>
</evidence>
<accession>A0AAU8DKX2</accession>
<dbReference type="RefSeq" id="WP_353647905.1">
    <property type="nucleotide sequence ID" value="NZ_CP159218.1"/>
</dbReference>
<organism evidence="4">
    <name type="scientific">Nakamurella sp. A5-74</name>
    <dbReference type="NCBI Taxonomy" id="3158264"/>
    <lineage>
        <taxon>Bacteria</taxon>
        <taxon>Bacillati</taxon>
        <taxon>Actinomycetota</taxon>
        <taxon>Actinomycetes</taxon>
        <taxon>Nakamurellales</taxon>
        <taxon>Nakamurellaceae</taxon>
        <taxon>Nakamurella</taxon>
    </lineage>
</organism>
<dbReference type="CDD" id="cd04301">
    <property type="entry name" value="NAT_SF"/>
    <property type="match status" value="1"/>
</dbReference>
<dbReference type="GO" id="GO:0016747">
    <property type="term" value="F:acyltransferase activity, transferring groups other than amino-acyl groups"/>
    <property type="evidence" value="ECO:0007669"/>
    <property type="project" value="InterPro"/>
</dbReference>
<dbReference type="InterPro" id="IPR016181">
    <property type="entry name" value="Acyl_CoA_acyltransferase"/>
</dbReference>
<dbReference type="PANTHER" id="PTHR43877:SF1">
    <property type="entry name" value="ACETYLTRANSFERASE"/>
    <property type="match status" value="1"/>
</dbReference>
<dbReference type="EMBL" id="CP159218">
    <property type="protein sequence ID" value="XCG62290.1"/>
    <property type="molecule type" value="Genomic_DNA"/>
</dbReference>
<name>A0AAU8DKX2_9ACTN</name>
<dbReference type="SUPFAM" id="SSF55729">
    <property type="entry name" value="Acyl-CoA N-acyltransferases (Nat)"/>
    <property type="match status" value="1"/>
</dbReference>
<dbReference type="Gene3D" id="3.40.630.30">
    <property type="match status" value="1"/>
</dbReference>
<feature type="domain" description="N-acetyltransferase" evidence="3">
    <location>
        <begin position="7"/>
        <end position="167"/>
    </location>
</feature>
<protein>
    <submittedName>
        <fullName evidence="4">N-acetyltransferase</fullName>
        <ecNumber evidence="4">2.3.1.-</ecNumber>
    </submittedName>
</protein>
<evidence type="ECO:0000256" key="2">
    <source>
        <dbReference type="ARBA" id="ARBA00023315"/>
    </source>
</evidence>
<dbReference type="EC" id="2.3.1.-" evidence="4"/>
<dbReference type="AlphaFoldDB" id="A0AAU8DKX2"/>
<reference evidence="4" key="1">
    <citation type="submission" date="2024-05" db="EMBL/GenBank/DDBJ databases">
        <authorList>
            <person name="Cai S.Y."/>
            <person name="Jin L.M."/>
            <person name="Li H.R."/>
        </authorList>
    </citation>
    <scope>NUCLEOTIDE SEQUENCE</scope>
    <source>
        <strain evidence="4">A5-74</strain>
    </source>
</reference>
<proteinExistence type="predicted"/>
<evidence type="ECO:0000313" key="4">
    <source>
        <dbReference type="EMBL" id="XCG62290.1"/>
    </source>
</evidence>
<dbReference type="Pfam" id="PF00583">
    <property type="entry name" value="Acetyltransf_1"/>
    <property type="match status" value="1"/>
</dbReference>
<dbReference type="PROSITE" id="PS51186">
    <property type="entry name" value="GNAT"/>
    <property type="match status" value="1"/>
</dbReference>
<gene>
    <name evidence="4" type="ORF">ABLG96_13570</name>
</gene>
<keyword evidence="1 4" id="KW-0808">Transferase</keyword>
<dbReference type="InterPro" id="IPR000182">
    <property type="entry name" value="GNAT_dom"/>
</dbReference>
<dbReference type="InterPro" id="IPR050832">
    <property type="entry name" value="Bact_Acetyltransf"/>
</dbReference>
<dbReference type="PANTHER" id="PTHR43877">
    <property type="entry name" value="AMINOALKYLPHOSPHONATE N-ACETYLTRANSFERASE-RELATED-RELATED"/>
    <property type="match status" value="1"/>
</dbReference>
<keyword evidence="2 4" id="KW-0012">Acyltransferase</keyword>
<sequence>MTSPAAASLRRETPADADAVAAVVSAAFVHKEVVLPQLVAALRPFSRFGHDPGPLSMVAEVGGAVVGHVMLTLSRVDAWERLVDVLALSPLAVLPQHQQRGIGGILVAAAIELATEVGAPALFLEGSPKFYGARGFAAAEPLGFRRPSHRVPKPAFQVALLPGHEDWMTGTLVYANPFWDLDCVGLRDRAFVERLETIGTA</sequence>